<protein>
    <submittedName>
        <fullName evidence="2">Uncharacterized protein</fullName>
    </submittedName>
</protein>
<reference evidence="2 3" key="1">
    <citation type="submission" date="2023-07" db="EMBL/GenBank/DDBJ databases">
        <title>Genomic Encyclopedia of Type Strains, Phase IV (KMG-IV): sequencing the most valuable type-strain genomes for metagenomic binning, comparative biology and taxonomic classification.</title>
        <authorList>
            <person name="Goeker M."/>
        </authorList>
    </citation>
    <scope>NUCLEOTIDE SEQUENCE [LARGE SCALE GENOMIC DNA]</scope>
    <source>
        <strain evidence="2 3">DSM 45903</strain>
    </source>
</reference>
<keyword evidence="1" id="KW-0812">Transmembrane</keyword>
<keyword evidence="1" id="KW-0472">Membrane</keyword>
<comment type="caution">
    <text evidence="2">The sequence shown here is derived from an EMBL/GenBank/DDBJ whole genome shotgun (WGS) entry which is preliminary data.</text>
</comment>
<proteinExistence type="predicted"/>
<evidence type="ECO:0000313" key="2">
    <source>
        <dbReference type="EMBL" id="MDR6225033.1"/>
    </source>
</evidence>
<feature type="transmembrane region" description="Helical" evidence="1">
    <location>
        <begin position="13"/>
        <end position="42"/>
    </location>
</feature>
<keyword evidence="1" id="KW-1133">Transmembrane helix</keyword>
<evidence type="ECO:0000313" key="3">
    <source>
        <dbReference type="Proteomes" id="UP001185012"/>
    </source>
</evidence>
<accession>A0ABU1IKU7</accession>
<dbReference type="Proteomes" id="UP001185012">
    <property type="component" value="Unassembled WGS sequence"/>
</dbReference>
<organism evidence="2 3">
    <name type="scientific">Desmospora profundinema</name>
    <dbReference type="NCBI Taxonomy" id="1571184"/>
    <lineage>
        <taxon>Bacteria</taxon>
        <taxon>Bacillati</taxon>
        <taxon>Bacillota</taxon>
        <taxon>Bacilli</taxon>
        <taxon>Bacillales</taxon>
        <taxon>Thermoactinomycetaceae</taxon>
        <taxon>Desmospora</taxon>
    </lineage>
</organism>
<name>A0ABU1IKU7_9BACL</name>
<evidence type="ECO:0000256" key="1">
    <source>
        <dbReference type="SAM" id="Phobius"/>
    </source>
</evidence>
<gene>
    <name evidence="2" type="ORF">JOE21_001024</name>
</gene>
<sequence length="53" mass="6124">MFFGDNDVDQIRIWGSILIPLIEFLVFVGKVAIVYFAASLFYKKHIKSSKKDD</sequence>
<keyword evidence="3" id="KW-1185">Reference proteome</keyword>
<dbReference type="EMBL" id="JAVDQG010000002">
    <property type="protein sequence ID" value="MDR6225033.1"/>
    <property type="molecule type" value="Genomic_DNA"/>
</dbReference>